<dbReference type="InterPro" id="IPR058762">
    <property type="entry name" value="COLEC12_dom"/>
</dbReference>
<feature type="region of interest" description="Disordered" evidence="27">
    <location>
        <begin position="492"/>
        <end position="657"/>
    </location>
</feature>
<evidence type="ECO:0000256" key="22">
    <source>
        <dbReference type="ARBA" id="ARBA00023170"/>
    </source>
</evidence>
<dbReference type="InterPro" id="IPR002156">
    <property type="entry name" value="RNaseH_domain"/>
</dbReference>
<name>A0A3M0KVS4_HIRRU</name>
<evidence type="ECO:0000256" key="20">
    <source>
        <dbReference type="ARBA" id="ARBA00023125"/>
    </source>
</evidence>
<dbReference type="Gene3D" id="2.30.30.10">
    <property type="entry name" value="Integrase, C-terminal domain superfamily, retroviral"/>
    <property type="match status" value="1"/>
</dbReference>
<dbReference type="PROSITE" id="PS50994">
    <property type="entry name" value="INTEGRASE"/>
    <property type="match status" value="1"/>
</dbReference>
<keyword evidence="19" id="KW-0176">Collagen</keyword>
<evidence type="ECO:0000259" key="29">
    <source>
        <dbReference type="PROSITE" id="PS50876"/>
    </source>
</evidence>
<dbReference type="Pfam" id="PF26004">
    <property type="entry name" value="COLEC12"/>
    <property type="match status" value="1"/>
</dbReference>
<dbReference type="Pfam" id="PF00552">
    <property type="entry name" value="IN_DBD_C"/>
    <property type="match status" value="1"/>
</dbReference>
<keyword evidence="10" id="KW-0255">Endonuclease</keyword>
<feature type="compositionally biased region" description="Pro residues" evidence="27">
    <location>
        <begin position="528"/>
        <end position="545"/>
    </location>
</feature>
<keyword evidence="35" id="KW-1185">Reference proteome</keyword>
<keyword evidence="3" id="KW-0808">Transferase</keyword>
<dbReference type="PANTHER" id="PTHR41694:SF4">
    <property type="entry name" value="ENDOGENOUS RETROVIRUS GROUP K MEMBER 10 POL PROTEIN-RELATED"/>
    <property type="match status" value="1"/>
</dbReference>
<keyword evidence="24" id="KW-0863">Zinc-finger</keyword>
<dbReference type="OrthoDB" id="9896688at2759"/>
<feature type="DNA-binding region" description="Integrase-type" evidence="25">
    <location>
        <begin position="1602"/>
        <end position="1649"/>
    </location>
</feature>
<evidence type="ECO:0000256" key="8">
    <source>
        <dbReference type="ARBA" id="ARBA00022734"/>
    </source>
</evidence>
<dbReference type="PROSITE" id="PS50879">
    <property type="entry name" value="RNASE_H_1"/>
    <property type="match status" value="1"/>
</dbReference>
<evidence type="ECO:0000256" key="26">
    <source>
        <dbReference type="SAM" id="Coils"/>
    </source>
</evidence>
<comment type="subcellular location">
    <subcellularLocation>
        <location evidence="1">Membrane</location>
        <topology evidence="1">Single-pass type II membrane protein</topology>
    </subcellularLocation>
</comment>
<dbReference type="GO" id="GO:0035613">
    <property type="term" value="F:RNA stem-loop binding"/>
    <property type="evidence" value="ECO:0007669"/>
    <property type="project" value="TreeGrafter"/>
</dbReference>
<dbReference type="GO" id="GO:0004523">
    <property type="term" value="F:RNA-DNA hybrid ribonuclease activity"/>
    <property type="evidence" value="ECO:0007669"/>
    <property type="project" value="InterPro"/>
</dbReference>
<dbReference type="SUPFAM" id="SSF50122">
    <property type="entry name" value="DNA-binding domain of retroviral integrase"/>
    <property type="match status" value="1"/>
</dbReference>
<reference evidence="34 35" key="1">
    <citation type="submission" date="2018-07" db="EMBL/GenBank/DDBJ databases">
        <title>A high quality draft genome assembly of the barn swallow (H. rustica rustica).</title>
        <authorList>
            <person name="Formenti G."/>
            <person name="Chiara M."/>
            <person name="Poveda L."/>
            <person name="Francoijs K.-J."/>
            <person name="Bonisoli-Alquati A."/>
            <person name="Canova L."/>
            <person name="Gianfranceschi L."/>
            <person name="Horner D.S."/>
            <person name="Saino N."/>
        </authorList>
    </citation>
    <scope>NUCLEOTIDE SEQUENCE [LARGE SCALE GENOMIC DNA]</scope>
    <source>
        <strain evidence="34">Chelidonia</strain>
        <tissue evidence="34">Blood</tissue>
    </source>
</reference>
<dbReference type="InterPro" id="IPR017856">
    <property type="entry name" value="Integrase-like_N"/>
</dbReference>
<keyword evidence="8" id="KW-0430">Lectin</keyword>
<keyword evidence="7" id="KW-0479">Metal-binding</keyword>
<evidence type="ECO:0000256" key="17">
    <source>
        <dbReference type="ARBA" id="ARBA00022989"/>
    </source>
</evidence>
<dbReference type="GO" id="GO:0008270">
    <property type="term" value="F:zinc ion binding"/>
    <property type="evidence" value="ECO:0007669"/>
    <property type="project" value="UniProtKB-KW"/>
</dbReference>
<keyword evidence="11" id="KW-0378">Hydrolase</keyword>
<dbReference type="PROSITE" id="PS50878">
    <property type="entry name" value="RT_POL"/>
    <property type="match status" value="1"/>
</dbReference>
<dbReference type="InterPro" id="IPR036862">
    <property type="entry name" value="Integrase_C_dom_sf_retrovir"/>
</dbReference>
<evidence type="ECO:0000256" key="15">
    <source>
        <dbReference type="ARBA" id="ARBA00022918"/>
    </source>
</evidence>
<keyword evidence="5" id="KW-0548">Nucleotidyltransferase</keyword>
<dbReference type="Gene3D" id="1.10.375.10">
    <property type="entry name" value="Human Immunodeficiency Virus Type 1 Capsid Protein"/>
    <property type="match status" value="1"/>
</dbReference>
<dbReference type="GO" id="GO:0016032">
    <property type="term" value="P:viral process"/>
    <property type="evidence" value="ECO:0007669"/>
    <property type="project" value="InterPro"/>
</dbReference>
<evidence type="ECO:0000256" key="13">
    <source>
        <dbReference type="ARBA" id="ARBA00022842"/>
    </source>
</evidence>
<evidence type="ECO:0000259" key="30">
    <source>
        <dbReference type="PROSITE" id="PS50878"/>
    </source>
</evidence>
<dbReference type="Pfam" id="PF00075">
    <property type="entry name" value="RNase_H"/>
    <property type="match status" value="1"/>
</dbReference>
<keyword evidence="4 28" id="KW-0812">Transmembrane</keyword>
<dbReference type="PROSITE" id="PS51027">
    <property type="entry name" value="INTEGRASE_DBD"/>
    <property type="match status" value="1"/>
</dbReference>
<dbReference type="SUPFAM" id="SSF46919">
    <property type="entry name" value="N-terminal Zn binding domain of HIV integrase"/>
    <property type="match status" value="1"/>
</dbReference>
<evidence type="ECO:0000256" key="2">
    <source>
        <dbReference type="ARBA" id="ARBA00010879"/>
    </source>
</evidence>
<keyword evidence="20" id="KW-0238">DNA-binding</keyword>
<feature type="domain" description="Integrase-type" evidence="33">
    <location>
        <begin position="1602"/>
        <end position="1649"/>
    </location>
</feature>
<keyword evidence="23" id="KW-0511">Multifunctional enzyme</keyword>
<keyword evidence="21 28" id="KW-0472">Membrane</keyword>
<evidence type="ECO:0000256" key="25">
    <source>
        <dbReference type="PROSITE-ProRule" id="PRU00506"/>
    </source>
</evidence>
<evidence type="ECO:0000313" key="34">
    <source>
        <dbReference type="EMBL" id="RMC15524.1"/>
    </source>
</evidence>
<evidence type="ECO:0000256" key="10">
    <source>
        <dbReference type="ARBA" id="ARBA00022759"/>
    </source>
</evidence>
<comment type="caution">
    <text evidence="34">The sequence shown here is derived from an EMBL/GenBank/DDBJ whole genome shotgun (WGS) entry which is preliminary data.</text>
</comment>
<evidence type="ECO:0000256" key="24">
    <source>
        <dbReference type="PROSITE-ProRule" id="PRU00450"/>
    </source>
</evidence>
<keyword evidence="13" id="KW-0460">Magnesium</keyword>
<keyword evidence="15" id="KW-0695">RNA-directed DNA polymerase</keyword>
<dbReference type="Proteomes" id="UP000269221">
    <property type="component" value="Unassembled WGS sequence"/>
</dbReference>
<evidence type="ECO:0000256" key="6">
    <source>
        <dbReference type="ARBA" id="ARBA00022722"/>
    </source>
</evidence>
<dbReference type="SUPFAM" id="SSF56436">
    <property type="entry name" value="C-type lectin-like"/>
    <property type="match status" value="1"/>
</dbReference>
<feature type="domain" description="RNase H type-1" evidence="31">
    <location>
        <begin position="1238"/>
        <end position="1375"/>
    </location>
</feature>
<dbReference type="Pfam" id="PF00607">
    <property type="entry name" value="Gag_p24"/>
    <property type="match status" value="1"/>
</dbReference>
<dbReference type="Gene3D" id="3.30.70.270">
    <property type="match status" value="2"/>
</dbReference>
<dbReference type="InterPro" id="IPR043502">
    <property type="entry name" value="DNA/RNA_pol_sf"/>
</dbReference>
<keyword evidence="18 26" id="KW-0175">Coiled coil</keyword>
<evidence type="ECO:0000256" key="4">
    <source>
        <dbReference type="ARBA" id="ARBA00022692"/>
    </source>
</evidence>
<dbReference type="SUPFAM" id="SSF53098">
    <property type="entry name" value="Ribonuclease H-like"/>
    <property type="match status" value="2"/>
</dbReference>
<dbReference type="InterPro" id="IPR001037">
    <property type="entry name" value="Integrase_C_retrovir"/>
</dbReference>
<feature type="domain" description="Reverse transcriptase" evidence="30">
    <location>
        <begin position="816"/>
        <end position="1005"/>
    </location>
</feature>
<dbReference type="InterPro" id="IPR016187">
    <property type="entry name" value="CTDL_fold"/>
</dbReference>
<proteinExistence type="inferred from homology"/>
<dbReference type="InterPro" id="IPR012337">
    <property type="entry name" value="RNaseH-like_sf"/>
</dbReference>
<keyword evidence="16" id="KW-0735">Signal-anchor</keyword>
<dbReference type="InterPro" id="IPR000477">
    <property type="entry name" value="RT_dom"/>
</dbReference>
<evidence type="ECO:0000256" key="3">
    <source>
        <dbReference type="ARBA" id="ARBA00022679"/>
    </source>
</evidence>
<dbReference type="Pfam" id="PF01391">
    <property type="entry name" value="Collagen"/>
    <property type="match status" value="2"/>
</dbReference>
<feature type="compositionally biased region" description="Low complexity" evidence="27">
    <location>
        <begin position="614"/>
        <end position="623"/>
    </location>
</feature>
<dbReference type="PANTHER" id="PTHR41694">
    <property type="entry name" value="ENDOGENOUS RETROVIRUS GROUP K MEMBER POL PROTEIN"/>
    <property type="match status" value="1"/>
</dbReference>
<protein>
    <submittedName>
        <fullName evidence="34">Uncharacterized protein</fullName>
    </submittedName>
</protein>
<feature type="compositionally biased region" description="Low complexity" evidence="27">
    <location>
        <begin position="555"/>
        <end position="575"/>
    </location>
</feature>
<keyword evidence="9" id="KW-0677">Repeat</keyword>
<dbReference type="InterPro" id="IPR008160">
    <property type="entry name" value="Collagen"/>
</dbReference>
<dbReference type="PROSITE" id="PS00615">
    <property type="entry name" value="C_TYPE_LECTIN_1"/>
    <property type="match status" value="1"/>
</dbReference>
<dbReference type="InterPro" id="IPR001584">
    <property type="entry name" value="Integrase_cat-core"/>
</dbReference>
<evidence type="ECO:0000256" key="23">
    <source>
        <dbReference type="ARBA" id="ARBA00023268"/>
    </source>
</evidence>
<gene>
    <name evidence="34" type="ORF">DUI87_07718</name>
</gene>
<feature type="compositionally biased region" description="Pro residues" evidence="27">
    <location>
        <begin position="576"/>
        <end position="596"/>
    </location>
</feature>
<dbReference type="GO" id="GO:0003677">
    <property type="term" value="F:DNA binding"/>
    <property type="evidence" value="ECO:0007669"/>
    <property type="project" value="UniProtKB-KW"/>
</dbReference>
<dbReference type="Gene3D" id="3.10.10.10">
    <property type="entry name" value="HIV Type 1 Reverse Transcriptase, subunit A, domain 1"/>
    <property type="match status" value="1"/>
</dbReference>
<dbReference type="EMBL" id="QRBI01000104">
    <property type="protein sequence ID" value="RMC15524.1"/>
    <property type="molecule type" value="Genomic_DNA"/>
</dbReference>
<dbReference type="InterPro" id="IPR003308">
    <property type="entry name" value="Integrase_Zn-bd_dom_N"/>
</dbReference>
<evidence type="ECO:0000256" key="12">
    <source>
        <dbReference type="ARBA" id="ARBA00022833"/>
    </source>
</evidence>
<dbReference type="InterPro" id="IPR043128">
    <property type="entry name" value="Rev_trsase/Diguanyl_cyclase"/>
</dbReference>
<dbReference type="Pfam" id="PF00078">
    <property type="entry name" value="RVT_1"/>
    <property type="match status" value="1"/>
</dbReference>
<feature type="coiled-coil region" evidence="26">
    <location>
        <begin position="350"/>
        <end position="377"/>
    </location>
</feature>
<evidence type="ECO:0000256" key="18">
    <source>
        <dbReference type="ARBA" id="ARBA00023054"/>
    </source>
</evidence>
<evidence type="ECO:0000259" key="32">
    <source>
        <dbReference type="PROSITE" id="PS50994"/>
    </source>
</evidence>
<dbReference type="InterPro" id="IPR008919">
    <property type="entry name" value="Retrov_capsid_N"/>
</dbReference>
<evidence type="ECO:0000256" key="9">
    <source>
        <dbReference type="ARBA" id="ARBA00022737"/>
    </source>
</evidence>
<dbReference type="InterPro" id="IPR018378">
    <property type="entry name" value="C-type_lectin_CS"/>
</dbReference>
<sequence>MAELQLLSLKKRRLRSDLITLYNSLKGDCTQLGVGLFSQATSDRTRGHRLKLCPLPGEVQAGHQEVFLHQKGCQVLEWIAKGGGEVAIPGAPQERTGCGTLCHGVGIQEGSQCTKCKNNWALKFSIILLYILCALLTITVAILGYKDDQAGQKALNTNTELSSFRSDILALRQQLHDIAEKTTRNKDTLEKLQESGNVLDERQSQMKSALDSNSFMIISVNKTLQAYTGYINNLQQDTSNIQTNLQSQEHSHNVVIMSLNNLNLTQIQQRNLISVLQKSMEDTSSAILKIKNDFQNLQQVVLQARKDTDWLKEKVHNLQALAANNSAMAKANNDTLEDMNNQFSSFSGQMENITTIAQANEQSLKDLQEQHKGDENRTAAKFSHLEERFQVFETDIVNIISNISYTAHHLRTLTSNLNEVRTTCTDTLSKHSDELIFMNSTLANIRIDSASLKVQQDLMRSRLDVEVANLSVIMEEMKLVDSKHGQLIKNFTILQGPPGPRGPKGDRGPQGPLGPAGLKGQKGEKGEPGPPGPAGEKGPPGPAGPPGEKGGKGSRGSPGSKGQRGSPGKTGLPGPNGDPGPPGPPGKDGPPGPQGPPGFQGLQGTVGSPGLPGPRGLTGLPGVPGLPGPKGPPGPPGPPGPGMPMALQSQPTPVPEANGEDCAGLIYAGLWNDFYCEDVNNFICEKDMDKVTPADLRQLFSCLMNSTEFQLWEASWKQLLREALPGLLVDPETAIDEEGNDLTLDHLVGEGRWVAPADQANTIPPKALHGPKESFTSFVERLTRAIELQVADTAVEQWPLSKEKLKALEELVEEQLAKGHIVETNSPWNSPVFVIKKPGKDKWRLLHDLRQINNVIEDMGSLQPGMPSPTMLPENWNLAVIDIKDCFFQIPLHPDDAPRFAFSVPTINRAAPRRRYHWRVLPQGMKNSPVICQWYVASLLSPVRAAADKAIIYHYMDDVLVCAPSDDDLSHALDLTINSLIAAGFELQNEKVQRMPPWRYLGLEISKRTIVPQKLEIKTKVSTLADLHQLCGSLNWVRPWLGLSTEDLAPLFNLLKGGEELSSPRVLTSEAEIALEKVQECMSKRQAHRCDPGLPFKFIVMGRLPHLHGVIFQWREIPKKGRGKEDPLLIIEWVFLSHQRSKRMTRPQELVAELIRKARSRIRDSAGCDFECIHVPIGLRSGQITKAMLEHLIQENESLQFALDSFTGQISIHRPAHKIFNQDNKFVLSLKDVQSRRPLKALTVFTDASGRSHKSVLTWKDPQTQRWEADIEEVEGSPQIAELAAVVRAFERFPEPFNLVTDSAYVAGVVSRAEQSVLQEVPNIALFNLLSKLVKLVSHREQPFFVMHVRSHTDLPGFIAEGNRRADALAAPAAMAPLPSIFEQAKLSHQLHHQNAPGLVRRFHLTREQAKAIVAACPSCSKHALPTFSAGVNPRGLKSCEVWQTDITHFPEFGRTKYIHVLVDTFSGAVYASAHTGEKSSDALKHLVQAFSFLGIPKELKTDNGPAYRSREFRDFLQQWGVEHKTGIPHSPTGQAVVERTHQNIKRVLHQQHQVLKTEPPSTRLARALFTINFLNCSFEGLNPPVVRHFGASPQFHTNEKPPVMVKDPETGKTDGPHGLVTWGRGYACVSTPTGPKWIPSKWVRPYVPKVSGTHGKKSVQVTEAAWRRRRRETKSWEELPFSSDLPILD</sequence>
<organism evidence="34 35">
    <name type="scientific">Hirundo rustica rustica</name>
    <dbReference type="NCBI Taxonomy" id="333673"/>
    <lineage>
        <taxon>Eukaryota</taxon>
        <taxon>Metazoa</taxon>
        <taxon>Chordata</taxon>
        <taxon>Craniata</taxon>
        <taxon>Vertebrata</taxon>
        <taxon>Euteleostomi</taxon>
        <taxon>Archelosauria</taxon>
        <taxon>Archosauria</taxon>
        <taxon>Dinosauria</taxon>
        <taxon>Saurischia</taxon>
        <taxon>Theropoda</taxon>
        <taxon>Coelurosauria</taxon>
        <taxon>Aves</taxon>
        <taxon>Neognathae</taxon>
        <taxon>Neoaves</taxon>
        <taxon>Telluraves</taxon>
        <taxon>Australaves</taxon>
        <taxon>Passeriformes</taxon>
        <taxon>Sylvioidea</taxon>
        <taxon>Hirundinidae</taxon>
        <taxon>Hirundo</taxon>
    </lineage>
</organism>
<feature type="transmembrane region" description="Helical" evidence="28">
    <location>
        <begin position="124"/>
        <end position="145"/>
    </location>
</feature>
<dbReference type="Gene3D" id="1.10.10.200">
    <property type="match status" value="1"/>
</dbReference>
<evidence type="ECO:0000259" key="31">
    <source>
        <dbReference type="PROSITE" id="PS50879"/>
    </source>
</evidence>
<evidence type="ECO:0000259" key="33">
    <source>
        <dbReference type="PROSITE" id="PS51027"/>
    </source>
</evidence>
<feature type="compositionally biased region" description="Pro residues" evidence="27">
    <location>
        <begin position="624"/>
        <end position="642"/>
    </location>
</feature>
<evidence type="ECO:0000256" key="5">
    <source>
        <dbReference type="ARBA" id="ARBA00022695"/>
    </source>
</evidence>
<evidence type="ECO:0000256" key="16">
    <source>
        <dbReference type="ARBA" id="ARBA00022968"/>
    </source>
</evidence>
<dbReference type="Pfam" id="PF02022">
    <property type="entry name" value="Integrase_Zn"/>
    <property type="match status" value="1"/>
</dbReference>
<dbReference type="STRING" id="333673.A0A3M0KVS4"/>
<dbReference type="InterPro" id="IPR010661">
    <property type="entry name" value="RVT_thumb"/>
</dbReference>
<dbReference type="GO" id="GO:0003964">
    <property type="term" value="F:RNA-directed DNA polymerase activity"/>
    <property type="evidence" value="ECO:0007669"/>
    <property type="project" value="UniProtKB-KW"/>
</dbReference>
<evidence type="ECO:0000256" key="1">
    <source>
        <dbReference type="ARBA" id="ARBA00004606"/>
    </source>
</evidence>
<dbReference type="SUPFAM" id="SSF56672">
    <property type="entry name" value="DNA/RNA polymerases"/>
    <property type="match status" value="1"/>
</dbReference>
<dbReference type="InterPro" id="IPR036397">
    <property type="entry name" value="RNaseH_sf"/>
</dbReference>
<evidence type="ECO:0000256" key="21">
    <source>
        <dbReference type="ARBA" id="ARBA00023136"/>
    </source>
</evidence>
<feature type="domain" description="Integrase-type" evidence="29">
    <location>
        <begin position="1380"/>
        <end position="1421"/>
    </location>
</feature>
<evidence type="ECO:0000256" key="14">
    <source>
        <dbReference type="ARBA" id="ARBA00022908"/>
    </source>
</evidence>
<keyword evidence="12" id="KW-0862">Zinc</keyword>
<evidence type="ECO:0000256" key="27">
    <source>
        <dbReference type="SAM" id="MobiDB-lite"/>
    </source>
</evidence>
<dbReference type="Pfam" id="PF00665">
    <property type="entry name" value="rve"/>
    <property type="match status" value="1"/>
</dbReference>
<keyword evidence="17 28" id="KW-1133">Transmembrane helix</keyword>
<dbReference type="GO" id="GO:0005581">
    <property type="term" value="C:collagen trimer"/>
    <property type="evidence" value="ECO:0007669"/>
    <property type="project" value="UniProtKB-KW"/>
</dbReference>
<evidence type="ECO:0000256" key="19">
    <source>
        <dbReference type="ARBA" id="ARBA00023119"/>
    </source>
</evidence>
<dbReference type="Pfam" id="PF06817">
    <property type="entry name" value="RVT_thumb"/>
    <property type="match status" value="1"/>
</dbReference>
<keyword evidence="14" id="KW-0229">DNA integration</keyword>
<evidence type="ECO:0000256" key="11">
    <source>
        <dbReference type="ARBA" id="ARBA00022801"/>
    </source>
</evidence>
<keyword evidence="22" id="KW-0675">Receptor</keyword>
<evidence type="ECO:0000256" key="28">
    <source>
        <dbReference type="SAM" id="Phobius"/>
    </source>
</evidence>
<feature type="domain" description="Integrase catalytic" evidence="32">
    <location>
        <begin position="1430"/>
        <end position="1592"/>
    </location>
</feature>
<keyword evidence="6" id="KW-0540">Nuclease</keyword>
<dbReference type="GO" id="GO:0015074">
    <property type="term" value="P:DNA integration"/>
    <property type="evidence" value="ECO:0007669"/>
    <property type="project" value="UniProtKB-KW"/>
</dbReference>
<dbReference type="Gene3D" id="3.30.420.10">
    <property type="entry name" value="Ribonuclease H-like superfamily/Ribonuclease H"/>
    <property type="match status" value="2"/>
</dbReference>
<accession>A0A3M0KVS4</accession>
<dbReference type="PROSITE" id="PS50876">
    <property type="entry name" value="ZF_INTEGRASE"/>
    <property type="match status" value="1"/>
</dbReference>
<evidence type="ECO:0000313" key="35">
    <source>
        <dbReference type="Proteomes" id="UP000269221"/>
    </source>
</evidence>
<comment type="similarity">
    <text evidence="2">Belongs to the beta type-B retroviral polymerase family. HERV class-II K(HML-2) pol subfamily.</text>
</comment>
<evidence type="ECO:0000256" key="7">
    <source>
        <dbReference type="ARBA" id="ARBA00022723"/>
    </source>
</evidence>